<proteinExistence type="predicted"/>
<dbReference type="InParanoid" id="E2AQD0"/>
<dbReference type="OMA" id="YPTKMDE"/>
<name>E2AQD0_CAMFO</name>
<protein>
    <submittedName>
        <fullName evidence="2">Uncharacterized protein</fullName>
    </submittedName>
</protein>
<feature type="compositionally biased region" description="Basic and acidic residues" evidence="1">
    <location>
        <begin position="91"/>
        <end position="103"/>
    </location>
</feature>
<dbReference type="Proteomes" id="UP000000311">
    <property type="component" value="Unassembled WGS sequence"/>
</dbReference>
<evidence type="ECO:0000256" key="1">
    <source>
        <dbReference type="SAM" id="MobiDB-lite"/>
    </source>
</evidence>
<reference evidence="2 3" key="1">
    <citation type="journal article" date="2010" name="Science">
        <title>Genomic comparison of the ants Camponotus floridanus and Harpegnathos saltator.</title>
        <authorList>
            <person name="Bonasio R."/>
            <person name="Zhang G."/>
            <person name="Ye C."/>
            <person name="Mutti N.S."/>
            <person name="Fang X."/>
            <person name="Qin N."/>
            <person name="Donahue G."/>
            <person name="Yang P."/>
            <person name="Li Q."/>
            <person name="Li C."/>
            <person name="Zhang P."/>
            <person name="Huang Z."/>
            <person name="Berger S.L."/>
            <person name="Reinberg D."/>
            <person name="Wang J."/>
            <person name="Liebig J."/>
        </authorList>
    </citation>
    <scope>NUCLEOTIDE SEQUENCE [LARGE SCALE GENOMIC DNA]</scope>
    <source>
        <strain evidence="3">C129</strain>
    </source>
</reference>
<evidence type="ECO:0000313" key="3">
    <source>
        <dbReference type="Proteomes" id="UP000000311"/>
    </source>
</evidence>
<feature type="compositionally biased region" description="Basic and acidic residues" evidence="1">
    <location>
        <begin position="487"/>
        <end position="498"/>
    </location>
</feature>
<sequence length="535" mass="61871">MRLKQWKSTQSSCEKDGVPKKCRGCIEDHRQSAEFCAKRTSKKHESKHSCQEMSAKSRQESCGDLLNHQQYYRSIESSSPIYSDKPVPYNDRQECDSMKRDSHKSTVIMRETWARGKLATERKIYDKCKQKSCAYPKIRDEAIRCPSDTPRDCNEEKLEKITIDKAKRTAQDSKQCSKPSFSEEICTSNKKTTPMKNKMSKACSVSDTNEQIKPDPPPPRYQHWSENPPSYCDRCSNKVRTVKATVKSSPMIFVPRKEPWKFWTRGSTSSLQDIHEDRRKSTSKNGCDRTRTTSKSVSEKHIPRRVISSENKSAASFPAFVNRTKRRVVQRFPTLTRNGRCRVEKSSEKDLATPDVSDCSPSMASFKYRLSKCPSIKEMWSIGVNHESSDTDVHSSPRQEAPLSVCEKIERREFRPQEKQGRKKKRFESSGEWTRQRYKIRLKIFQKGNGRLDPCLPRIVELRQPRDGKARSILSKMFGLAAEEGEFPPRLKSPDRPPDYCPPKWPVENKSYPTKMDESRVVRGQNLGKRSCKKR</sequence>
<dbReference type="EMBL" id="GL441723">
    <property type="protein sequence ID" value="EFN64344.1"/>
    <property type="molecule type" value="Genomic_DNA"/>
</dbReference>
<feature type="region of interest" description="Disordered" evidence="1">
    <location>
        <begin position="187"/>
        <end position="221"/>
    </location>
</feature>
<evidence type="ECO:0000313" key="2">
    <source>
        <dbReference type="EMBL" id="EFN64344.1"/>
    </source>
</evidence>
<feature type="region of interest" description="Disordered" evidence="1">
    <location>
        <begin position="273"/>
        <end position="299"/>
    </location>
</feature>
<organism evidence="3">
    <name type="scientific">Camponotus floridanus</name>
    <name type="common">Florida carpenter ant</name>
    <dbReference type="NCBI Taxonomy" id="104421"/>
    <lineage>
        <taxon>Eukaryota</taxon>
        <taxon>Metazoa</taxon>
        <taxon>Ecdysozoa</taxon>
        <taxon>Arthropoda</taxon>
        <taxon>Hexapoda</taxon>
        <taxon>Insecta</taxon>
        <taxon>Pterygota</taxon>
        <taxon>Neoptera</taxon>
        <taxon>Endopterygota</taxon>
        <taxon>Hymenoptera</taxon>
        <taxon>Apocrita</taxon>
        <taxon>Aculeata</taxon>
        <taxon>Formicoidea</taxon>
        <taxon>Formicidae</taxon>
        <taxon>Formicinae</taxon>
        <taxon>Camponotus</taxon>
    </lineage>
</organism>
<feature type="region of interest" description="Disordered" evidence="1">
    <location>
        <begin position="484"/>
        <end position="535"/>
    </location>
</feature>
<keyword evidence="3" id="KW-1185">Reference proteome</keyword>
<dbReference type="AlphaFoldDB" id="E2AQD0"/>
<accession>E2AQD0</accession>
<gene>
    <name evidence="2" type="ORF">EAG_15928</name>
</gene>
<feature type="region of interest" description="Disordered" evidence="1">
    <location>
        <begin position="77"/>
        <end position="103"/>
    </location>
</feature>